<organism evidence="6 7">
    <name type="scientific">Enhygromyxa salina</name>
    <dbReference type="NCBI Taxonomy" id="215803"/>
    <lineage>
        <taxon>Bacteria</taxon>
        <taxon>Pseudomonadati</taxon>
        <taxon>Myxococcota</taxon>
        <taxon>Polyangia</taxon>
        <taxon>Nannocystales</taxon>
        <taxon>Nannocystaceae</taxon>
        <taxon>Enhygromyxa</taxon>
    </lineage>
</organism>
<keyword evidence="4 6" id="KW-0067">ATP-binding</keyword>
<dbReference type="RefSeq" id="WP_106391889.1">
    <property type="nucleotide sequence ID" value="NZ_PVNK01000125.1"/>
</dbReference>
<feature type="domain" description="ABC transporter" evidence="5">
    <location>
        <begin position="6"/>
        <end position="240"/>
    </location>
</feature>
<dbReference type="InterPro" id="IPR003593">
    <property type="entry name" value="AAA+_ATPase"/>
</dbReference>
<evidence type="ECO:0000313" key="6">
    <source>
        <dbReference type="EMBL" id="PRQ02253.1"/>
    </source>
</evidence>
<evidence type="ECO:0000256" key="4">
    <source>
        <dbReference type="ARBA" id="ARBA00022840"/>
    </source>
</evidence>
<keyword evidence="6" id="KW-0378">Hydrolase</keyword>
<dbReference type="InterPro" id="IPR003439">
    <property type="entry name" value="ABC_transporter-like_ATP-bd"/>
</dbReference>
<dbReference type="GO" id="GO:0005524">
    <property type="term" value="F:ATP binding"/>
    <property type="evidence" value="ECO:0007669"/>
    <property type="project" value="UniProtKB-KW"/>
</dbReference>
<sequence length="315" mass="34431">MTAPVLEVEGLRKEFVRGFLRKRTVAVDGISFAVEPGEVFGFLGPNGAGKTTTMKMLMGLIHPSAGKATILGAEVGDLDAKRRIGYLPENPYFYDYLSATEYLHMVGRIYGLDRATRDKRAAELLGRVGLAMAQGRAMRSYSKGMLQRVGLAQALIGDPELVVLDEPMSGLDPIGRREVRELILDLRAQGKTVFFSTHILADANLLCDRVAIIVKGKLRDVGPLGELLSPKVHRIEVLWQGDEALQAQLREQFPASHSSSSEGQVFVAEAQEQLDRFLAAILAGGGEVSSVTPQRETLEQLFVRDAGLSPEEQRS</sequence>
<accession>A0A2S9YAX5</accession>
<comment type="caution">
    <text evidence="6">The sequence shown here is derived from an EMBL/GenBank/DDBJ whole genome shotgun (WGS) entry which is preliminary data.</text>
</comment>
<dbReference type="PROSITE" id="PS00211">
    <property type="entry name" value="ABC_TRANSPORTER_1"/>
    <property type="match status" value="1"/>
</dbReference>
<comment type="similarity">
    <text evidence="1">Belongs to the ABC transporter superfamily.</text>
</comment>
<evidence type="ECO:0000256" key="3">
    <source>
        <dbReference type="ARBA" id="ARBA00022741"/>
    </source>
</evidence>
<evidence type="ECO:0000256" key="2">
    <source>
        <dbReference type="ARBA" id="ARBA00022448"/>
    </source>
</evidence>
<keyword evidence="2" id="KW-0813">Transport</keyword>
<dbReference type="SUPFAM" id="SSF52540">
    <property type="entry name" value="P-loop containing nucleoside triphosphate hydrolases"/>
    <property type="match status" value="1"/>
</dbReference>
<dbReference type="InterPro" id="IPR017871">
    <property type="entry name" value="ABC_transporter-like_CS"/>
</dbReference>
<evidence type="ECO:0000313" key="7">
    <source>
        <dbReference type="Proteomes" id="UP000237968"/>
    </source>
</evidence>
<dbReference type="PROSITE" id="PS50893">
    <property type="entry name" value="ABC_TRANSPORTER_2"/>
    <property type="match status" value="1"/>
</dbReference>
<dbReference type="PANTHER" id="PTHR43335">
    <property type="entry name" value="ABC TRANSPORTER, ATP-BINDING PROTEIN"/>
    <property type="match status" value="1"/>
</dbReference>
<keyword evidence="3" id="KW-0547">Nucleotide-binding</keyword>
<reference evidence="6 7" key="1">
    <citation type="submission" date="2018-03" db="EMBL/GenBank/DDBJ databases">
        <title>Draft Genome Sequences of the Obligatory Marine Myxobacteria Enhygromyxa salina SWB005.</title>
        <authorList>
            <person name="Poehlein A."/>
            <person name="Moghaddam J.A."/>
            <person name="Harms H."/>
            <person name="Alanjari M."/>
            <person name="Koenig G.M."/>
            <person name="Daniel R."/>
            <person name="Schaeberle T.F."/>
        </authorList>
    </citation>
    <scope>NUCLEOTIDE SEQUENCE [LARGE SCALE GENOMIC DNA]</scope>
    <source>
        <strain evidence="6 7">SWB005</strain>
    </source>
</reference>
<dbReference type="AlphaFoldDB" id="A0A2S9YAX5"/>
<proteinExistence type="inferred from homology"/>
<dbReference type="OrthoDB" id="9809450at2"/>
<evidence type="ECO:0000256" key="1">
    <source>
        <dbReference type="ARBA" id="ARBA00005417"/>
    </source>
</evidence>
<dbReference type="EC" id="3.6.3.-" evidence="6"/>
<dbReference type="EMBL" id="PVNK01000125">
    <property type="protein sequence ID" value="PRQ02253.1"/>
    <property type="molecule type" value="Genomic_DNA"/>
</dbReference>
<dbReference type="PANTHER" id="PTHR43335:SF4">
    <property type="entry name" value="ABC TRANSPORTER, ATP-BINDING PROTEIN"/>
    <property type="match status" value="1"/>
</dbReference>
<dbReference type="CDD" id="cd03230">
    <property type="entry name" value="ABC_DR_subfamily_A"/>
    <property type="match status" value="1"/>
</dbReference>
<dbReference type="Gene3D" id="3.40.50.300">
    <property type="entry name" value="P-loop containing nucleotide triphosphate hydrolases"/>
    <property type="match status" value="1"/>
</dbReference>
<protein>
    <submittedName>
        <fullName evidence="6">Putative ABC transporter ATP-binding protein YxlF</fullName>
        <ecNumber evidence="6">3.6.3.-</ecNumber>
    </submittedName>
</protein>
<gene>
    <name evidence="6" type="primary">yxlF_2</name>
    <name evidence="6" type="ORF">ENSA5_24890</name>
</gene>
<dbReference type="GO" id="GO:0016887">
    <property type="term" value="F:ATP hydrolysis activity"/>
    <property type="evidence" value="ECO:0007669"/>
    <property type="project" value="InterPro"/>
</dbReference>
<dbReference type="Proteomes" id="UP000237968">
    <property type="component" value="Unassembled WGS sequence"/>
</dbReference>
<dbReference type="SMART" id="SM00382">
    <property type="entry name" value="AAA"/>
    <property type="match status" value="1"/>
</dbReference>
<dbReference type="Pfam" id="PF00005">
    <property type="entry name" value="ABC_tran"/>
    <property type="match status" value="1"/>
</dbReference>
<dbReference type="InterPro" id="IPR027417">
    <property type="entry name" value="P-loop_NTPase"/>
</dbReference>
<evidence type="ECO:0000259" key="5">
    <source>
        <dbReference type="PROSITE" id="PS50893"/>
    </source>
</evidence>
<keyword evidence="7" id="KW-1185">Reference proteome</keyword>
<name>A0A2S9YAX5_9BACT</name>